<gene>
    <name evidence="1" type="ORF">P8A20_01895</name>
</gene>
<sequence>MTNAKRTVLELLGRAGMFPGEAEELVALVEAGAIAGAHSEIGKPQGAPAGSGEAYAGGWRDGSLAVSDELGRVAERALERALGPALPGSPGAVARDRHPVGRVDVERAKVAVLPLYLRFSDLSELDPEVSDEVLAAVLGTMNVVGRVGYAGQLEEFTSSRWDRLTRLYAHYGPRGRIAMHGRYSLLHSPTSIAVLERLVATPSALRTEWEHAELPPAWLDGLVTAWQASKTPPD</sequence>
<keyword evidence="2" id="KW-1185">Reference proteome</keyword>
<proteinExistence type="predicted"/>
<accession>A0ABY9JM80</accession>
<dbReference type="Proteomes" id="UP001224433">
    <property type="component" value="Chromosome"/>
</dbReference>
<reference evidence="1 2" key="1">
    <citation type="submission" date="2023-03" db="EMBL/GenBank/DDBJ databases">
        <title>Isolation and description of six Streptomyces strains from soil environments, able to metabolize different microbial glucans.</title>
        <authorList>
            <person name="Widen T."/>
            <person name="Larsbrink J."/>
        </authorList>
    </citation>
    <scope>NUCLEOTIDE SEQUENCE [LARGE SCALE GENOMIC DNA]</scope>
    <source>
        <strain evidence="1 2">Alt3</strain>
    </source>
</reference>
<evidence type="ECO:0000313" key="1">
    <source>
        <dbReference type="EMBL" id="WLQ68823.1"/>
    </source>
</evidence>
<protein>
    <submittedName>
        <fullName evidence="1">Uncharacterized protein</fullName>
    </submittedName>
</protein>
<evidence type="ECO:0000313" key="2">
    <source>
        <dbReference type="Proteomes" id="UP001224433"/>
    </source>
</evidence>
<name>A0ABY9JM80_9ACTN</name>
<dbReference type="EMBL" id="CP120983">
    <property type="protein sequence ID" value="WLQ68823.1"/>
    <property type="molecule type" value="Genomic_DNA"/>
</dbReference>
<organism evidence="1 2">
    <name type="scientific">Streptomyces glycanivorans</name>
    <dbReference type="NCBI Taxonomy" id="3033808"/>
    <lineage>
        <taxon>Bacteria</taxon>
        <taxon>Bacillati</taxon>
        <taxon>Actinomycetota</taxon>
        <taxon>Actinomycetes</taxon>
        <taxon>Kitasatosporales</taxon>
        <taxon>Streptomycetaceae</taxon>
        <taxon>Streptomyces</taxon>
    </lineage>
</organism>